<dbReference type="NCBIfam" id="TIGR01833">
    <property type="entry name" value="HMG-CoA-S_euk"/>
    <property type="match status" value="1"/>
</dbReference>
<dbReference type="PANTHER" id="PTHR43323">
    <property type="entry name" value="3-HYDROXY-3-METHYLGLUTARYL COENZYME A SYNTHASE"/>
    <property type="match status" value="1"/>
</dbReference>
<evidence type="ECO:0000256" key="3">
    <source>
        <dbReference type="ARBA" id="ARBA00012978"/>
    </source>
</evidence>
<feature type="active site" description="Proton donor/acceptor" evidence="9">
    <location>
        <position position="283"/>
    </location>
</feature>
<feature type="binding site" evidence="10">
    <location>
        <position position="288"/>
    </location>
    <ligand>
        <name>CoA</name>
        <dbReference type="ChEBI" id="CHEBI:57287"/>
    </ligand>
</feature>
<dbReference type="EMBL" id="SDOV01000005">
    <property type="protein sequence ID" value="KAH7640783.1"/>
    <property type="molecule type" value="Genomic_DNA"/>
</dbReference>
<dbReference type="Gene3D" id="3.40.47.10">
    <property type="match status" value="1"/>
</dbReference>
<dbReference type="FunFam" id="3.40.47.10:FF:000008">
    <property type="entry name" value="3-hydroxy-3-methylglutaryl coenzyme A synthase"/>
    <property type="match status" value="1"/>
</dbReference>
<dbReference type="Pfam" id="PF01154">
    <property type="entry name" value="HMG_CoA_synt_N"/>
    <property type="match status" value="1"/>
</dbReference>
<dbReference type="Proteomes" id="UP000828236">
    <property type="component" value="Unassembled WGS sequence"/>
</dbReference>
<evidence type="ECO:0000313" key="15">
    <source>
        <dbReference type="EMBL" id="KAH9526350.1"/>
    </source>
</evidence>
<evidence type="ECO:0000313" key="14">
    <source>
        <dbReference type="EMBL" id="KAH7640783.1"/>
    </source>
</evidence>
<dbReference type="OrthoDB" id="1269963at2759"/>
<reference evidence="15" key="1">
    <citation type="submission" date="2013-05" db="EMBL/GenBank/DDBJ databases">
        <authorList>
            <person name="Yim A.K.Y."/>
            <person name="Chan T.F."/>
            <person name="Ji K.M."/>
            <person name="Liu X.Y."/>
            <person name="Zhou J.W."/>
            <person name="Li R.Q."/>
            <person name="Yang K.Y."/>
            <person name="Li J."/>
            <person name="Li M."/>
            <person name="Law P.T.W."/>
            <person name="Wu Y.L."/>
            <person name="Cai Z.L."/>
            <person name="Qin H."/>
            <person name="Bao Y."/>
            <person name="Leung R.K.K."/>
            <person name="Ng P.K.S."/>
            <person name="Zou J."/>
            <person name="Zhong X.J."/>
            <person name="Ran P.X."/>
            <person name="Zhong N.S."/>
            <person name="Liu Z.G."/>
            <person name="Tsui S.K.W."/>
        </authorList>
    </citation>
    <scope>NUCLEOTIDE SEQUENCE</scope>
    <source>
        <strain evidence="15">Derf</strain>
        <tissue evidence="15">Whole organism</tissue>
    </source>
</reference>
<sequence length="486" mass="54408">MPVNQIQNGTSSSSSAAAATNGCKWPENVGIIAMDIYFPSSYVDQTDLEEFNGVSKGKYTIGLGQLKMGFTDDREDISSICLTVTESLLKKYQISPVDIGFLMIGTETIIDKSKSIKTVLMDLFKDSGNTDIEGIHATNACYGGTASLFHAIDWIESSSWDGRYALVVAADIAVYASGAARPTGGCGAVAMLIGPNAAIVLDRKVRSTYMANVYDFYKPDLSSEYPYVDGPLSNQCYLQALDQCFNLYFDKANRNRDELLNHNNHSEQQSMIELSHFDGIIFHAPYCKLVQKSVARMHLLNNLRLQAHDPSRFDTKLEKYRNVKLEESYNDREMEKLLLTLSSENFNKRTDPSLMLAREIGNMYTASLYACVISFILSDSVENLTDKRLLLFSYGSGLAASMFSARVTKDKAILSRLMKGLTDVQPRLQQRQRVPPTKFEETLNLREKTHNIAPYEPTGDVSSLMAGTYYITDINQKYHRTYSKVQ</sequence>
<evidence type="ECO:0000256" key="6">
    <source>
        <dbReference type="ARBA" id="ARBA00023011"/>
    </source>
</evidence>
<feature type="domain" description="Hydroxymethylglutaryl-coenzyme A synthase C-terminal" evidence="13">
    <location>
        <begin position="199"/>
        <end position="484"/>
    </location>
</feature>
<dbReference type="Proteomes" id="UP000790347">
    <property type="component" value="Unassembled WGS sequence"/>
</dbReference>
<evidence type="ECO:0000259" key="12">
    <source>
        <dbReference type="Pfam" id="PF01154"/>
    </source>
</evidence>
<organism evidence="15 16">
    <name type="scientific">Dermatophagoides farinae</name>
    <name type="common">American house dust mite</name>
    <dbReference type="NCBI Taxonomy" id="6954"/>
    <lineage>
        <taxon>Eukaryota</taxon>
        <taxon>Metazoa</taxon>
        <taxon>Ecdysozoa</taxon>
        <taxon>Arthropoda</taxon>
        <taxon>Chelicerata</taxon>
        <taxon>Arachnida</taxon>
        <taxon>Acari</taxon>
        <taxon>Acariformes</taxon>
        <taxon>Sarcoptiformes</taxon>
        <taxon>Astigmata</taxon>
        <taxon>Psoroptidia</taxon>
        <taxon>Analgoidea</taxon>
        <taxon>Pyroglyphidae</taxon>
        <taxon>Dermatophagoidinae</taxon>
        <taxon>Dermatophagoides</taxon>
    </lineage>
</organism>
<dbReference type="InterPro" id="IPR010122">
    <property type="entry name" value="HMG_CoA_synthase_euk"/>
</dbReference>
<comment type="similarity">
    <text evidence="2 11">Belongs to the thiolase-like superfamily. HMG-CoA synthase family.</text>
</comment>
<dbReference type="Pfam" id="PF08540">
    <property type="entry name" value="HMG_CoA_synt_C"/>
    <property type="match status" value="1"/>
</dbReference>
<keyword evidence="4 11" id="KW-0808">Transferase</keyword>
<comment type="caution">
    <text evidence="15">The sequence shown here is derived from an EMBL/GenBank/DDBJ whole genome shotgun (WGS) entry which is preliminary data.</text>
</comment>
<proteinExistence type="inferred from homology"/>
<reference evidence="14" key="3">
    <citation type="journal article" date="2021" name="World Allergy Organ. J.">
        <title>Chromosome-level assembly of Dermatophagoides farinae genome and transcriptome reveals two novel allergens Der f 37 and Der f 39.</title>
        <authorList>
            <person name="Chen J."/>
            <person name="Cai Z."/>
            <person name="Fan D."/>
            <person name="Hu J."/>
            <person name="Hou Y."/>
            <person name="He Y."/>
            <person name="Zhang Z."/>
            <person name="Zhao Z."/>
            <person name="Gao P."/>
            <person name="Hu W."/>
            <person name="Sun J."/>
            <person name="Li J."/>
            <person name="Ji K."/>
        </authorList>
    </citation>
    <scope>NUCLEOTIDE SEQUENCE</scope>
    <source>
        <strain evidence="14">JKM2019</strain>
    </source>
</reference>
<dbReference type="EMBL" id="ASGP02000001">
    <property type="protein sequence ID" value="KAH9526350.1"/>
    <property type="molecule type" value="Genomic_DNA"/>
</dbReference>
<dbReference type="EC" id="2.3.3.10" evidence="3 11"/>
<keyword evidence="5 11" id="KW-0752">Steroid biosynthesis</keyword>
<comment type="function">
    <text evidence="11">Catalyzes the condensation of acetyl-CoA with acetoacetyl-CoA to form HMG-CoA.</text>
</comment>
<feature type="domain" description="Hydroxymethylglutaryl-coenzyme A synthase N-terminal" evidence="12">
    <location>
        <begin position="25"/>
        <end position="197"/>
    </location>
</feature>
<reference evidence="15" key="4">
    <citation type="journal article" date="2022" name="Res Sq">
        <title>Comparative Genomics Reveals Insights into the Divergent Evolution of Astigmatic Mites and Household Pest Adaptations.</title>
        <authorList>
            <person name="Xiong Q."/>
            <person name="Wan A.T.-Y."/>
            <person name="Liu X.-Y."/>
            <person name="Fung C.S.-H."/>
            <person name="Xiao X."/>
            <person name="Malainual N."/>
            <person name="Hou J."/>
            <person name="Wang L."/>
            <person name="Wang M."/>
            <person name="Yang K."/>
            <person name="Cui Y."/>
            <person name="Leung E."/>
            <person name="Nong W."/>
            <person name="Shin S.-K."/>
            <person name="Au S."/>
            <person name="Jeong K.Y."/>
            <person name="Chew F.T."/>
            <person name="Hui J."/>
            <person name="Leung T.F."/>
            <person name="Tungtrongchitr A."/>
            <person name="Zhong N."/>
            <person name="Liu Z."/>
            <person name="Tsui S."/>
        </authorList>
    </citation>
    <scope>NUCLEOTIDE SEQUENCE</scope>
    <source>
        <strain evidence="15">Derf</strain>
        <tissue evidence="15">Whole organism</tissue>
    </source>
</reference>
<evidence type="ECO:0000256" key="1">
    <source>
        <dbReference type="ARBA" id="ARBA00005218"/>
    </source>
</evidence>
<evidence type="ECO:0000256" key="5">
    <source>
        <dbReference type="ARBA" id="ARBA00022955"/>
    </source>
</evidence>
<reference evidence="14" key="2">
    <citation type="submission" date="2020-06" db="EMBL/GenBank/DDBJ databases">
        <authorList>
            <person name="Ji K."/>
            <person name="Li J."/>
        </authorList>
    </citation>
    <scope>NUCLEOTIDE SEQUENCE</scope>
    <source>
        <strain evidence="14">JKM2019</strain>
        <tissue evidence="14">Whole body</tissue>
    </source>
</reference>
<dbReference type="InterPro" id="IPR013746">
    <property type="entry name" value="HMG_CoA_synt_C_dom"/>
</dbReference>
<accession>A0A922IA64</accession>
<comment type="pathway">
    <text evidence="1 11">Metabolic intermediate biosynthesis; (R)-mevalonate biosynthesis; (R)-mevalonate from acetyl-CoA: step 2/3.</text>
</comment>
<dbReference type="GO" id="GO:0004421">
    <property type="term" value="F:hydroxymethylglutaryl-CoA synthase activity"/>
    <property type="evidence" value="ECO:0007669"/>
    <property type="project" value="UniProtKB-EC"/>
</dbReference>
<dbReference type="GO" id="GO:0006084">
    <property type="term" value="P:acetyl-CoA metabolic process"/>
    <property type="evidence" value="ECO:0007669"/>
    <property type="project" value="InterPro"/>
</dbReference>
<dbReference type="InterPro" id="IPR016039">
    <property type="entry name" value="Thiolase-like"/>
</dbReference>
<evidence type="ECO:0000256" key="10">
    <source>
        <dbReference type="PIRSR" id="PIRSR610122-2"/>
    </source>
</evidence>
<evidence type="ECO:0000256" key="11">
    <source>
        <dbReference type="RuleBase" id="RU364071"/>
    </source>
</evidence>
<comment type="function">
    <text evidence="8">This enzyme condenses acetyl-CoA with acetoacetyl-CoA to form HMG-CoA, which is the substrate for HMG-CoA reductase.</text>
</comment>
<evidence type="ECO:0000256" key="4">
    <source>
        <dbReference type="ARBA" id="ARBA00022679"/>
    </source>
</evidence>
<feature type="binding site" evidence="10">
    <location>
        <position position="292"/>
    </location>
    <ligand>
        <name>CoA</name>
        <dbReference type="ChEBI" id="CHEBI:57287"/>
    </ligand>
</feature>
<gene>
    <name evidence="15" type="primary">HMGCS1</name>
    <name evidence="15" type="ORF">DERF_000448</name>
    <name evidence="14" type="ORF">HUG17_8252</name>
</gene>
<keyword evidence="11" id="KW-1207">Sterol metabolism</keyword>
<dbReference type="PANTHER" id="PTHR43323:SF2">
    <property type="entry name" value="HYDROXYMETHYLGLUTARYL-COA SYNTHASE"/>
    <property type="match status" value="1"/>
</dbReference>
<evidence type="ECO:0000259" key="13">
    <source>
        <dbReference type="Pfam" id="PF08540"/>
    </source>
</evidence>
<evidence type="ECO:0000256" key="9">
    <source>
        <dbReference type="PIRSR" id="PIRSR610122-1"/>
    </source>
</evidence>
<keyword evidence="6 11" id="KW-0756">Sterol biosynthesis</keyword>
<keyword evidence="11" id="KW-0443">Lipid metabolism</keyword>
<name>A0A922IA64_DERFA</name>
<feature type="active site" description="Proton donor/acceptor" evidence="9">
    <location>
        <position position="107"/>
    </location>
</feature>
<dbReference type="CDD" id="cd00827">
    <property type="entry name" value="init_cond_enzymes"/>
    <property type="match status" value="1"/>
</dbReference>
<evidence type="ECO:0000256" key="8">
    <source>
        <dbReference type="ARBA" id="ARBA00056639"/>
    </source>
</evidence>
<dbReference type="SUPFAM" id="SSF53901">
    <property type="entry name" value="Thiolase-like"/>
    <property type="match status" value="2"/>
</dbReference>
<feature type="binding site" evidence="10">
    <location>
        <position position="233"/>
    </location>
    <ligand>
        <name>CoA</name>
        <dbReference type="ChEBI" id="CHEBI:57287"/>
    </ligand>
</feature>
<dbReference type="InterPro" id="IPR013528">
    <property type="entry name" value="HMG_CoA_synth_N"/>
</dbReference>
<dbReference type="GO" id="GO:0016126">
    <property type="term" value="P:sterol biosynthetic process"/>
    <property type="evidence" value="ECO:0007669"/>
    <property type="project" value="UniProtKB-KW"/>
</dbReference>
<keyword evidence="11" id="KW-0444">Lipid biosynthesis</keyword>
<dbReference type="AlphaFoldDB" id="A0A922IA64"/>
<dbReference type="GO" id="GO:0010142">
    <property type="term" value="P:farnesyl diphosphate biosynthetic process, mevalonate pathway"/>
    <property type="evidence" value="ECO:0007669"/>
    <property type="project" value="InterPro"/>
</dbReference>
<protein>
    <recommendedName>
        <fullName evidence="3 11">Hydroxymethylglutaryl-CoA synthase</fullName>
        <shortName evidence="11">HMG-CoA synthase</shortName>
        <ecNumber evidence="3 11">2.3.3.10</ecNumber>
    </recommendedName>
    <alternativeName>
        <fullName evidence="11">3-hydroxy-3-methylglutaryl coenzyme A synthase</fullName>
    </alternativeName>
</protein>
<feature type="active site" description="Acyl-thioester intermediate" evidence="9">
    <location>
        <position position="141"/>
    </location>
</feature>
<evidence type="ECO:0000256" key="2">
    <source>
        <dbReference type="ARBA" id="ARBA00007061"/>
    </source>
</evidence>
<comment type="catalytic activity">
    <reaction evidence="7">
        <text>acetoacetyl-CoA + acetyl-CoA + H2O = (3S)-3-hydroxy-3-methylglutaryl-CoA + CoA + H(+)</text>
        <dbReference type="Rhea" id="RHEA:10188"/>
        <dbReference type="ChEBI" id="CHEBI:15377"/>
        <dbReference type="ChEBI" id="CHEBI:15378"/>
        <dbReference type="ChEBI" id="CHEBI:43074"/>
        <dbReference type="ChEBI" id="CHEBI:57286"/>
        <dbReference type="ChEBI" id="CHEBI:57287"/>
        <dbReference type="ChEBI" id="CHEBI:57288"/>
        <dbReference type="EC" id="2.3.3.10"/>
    </reaction>
    <physiologicalReaction direction="left-to-right" evidence="7">
        <dbReference type="Rhea" id="RHEA:10189"/>
    </physiologicalReaction>
</comment>
<keyword evidence="11" id="KW-0753">Steroid metabolism</keyword>
<evidence type="ECO:0000313" key="16">
    <source>
        <dbReference type="Proteomes" id="UP000790347"/>
    </source>
</evidence>
<evidence type="ECO:0000256" key="7">
    <source>
        <dbReference type="ARBA" id="ARBA00049887"/>
    </source>
</evidence>
<keyword evidence="16" id="KW-1185">Reference proteome</keyword>